<feature type="signal peptide" evidence="1">
    <location>
        <begin position="1"/>
        <end position="24"/>
    </location>
</feature>
<dbReference type="PANTHER" id="PTHR42972">
    <property type="entry name" value="TOL-PAL SYSTEM PROTEIN TOLB"/>
    <property type="match status" value="1"/>
</dbReference>
<dbReference type="Gene3D" id="3.40.50.1820">
    <property type="entry name" value="alpha/beta hydrolase"/>
    <property type="match status" value="2"/>
</dbReference>
<dbReference type="InterPro" id="IPR029058">
    <property type="entry name" value="AB_hydrolase_fold"/>
</dbReference>
<proteinExistence type="predicted"/>
<evidence type="ECO:0008006" key="4">
    <source>
        <dbReference type="Google" id="ProtNLM"/>
    </source>
</evidence>
<evidence type="ECO:0000313" key="2">
    <source>
        <dbReference type="EMBL" id="OOV86149.1"/>
    </source>
</evidence>
<dbReference type="SUPFAM" id="SSF53474">
    <property type="entry name" value="alpha/beta-Hydrolases"/>
    <property type="match status" value="1"/>
</dbReference>
<dbReference type="Proteomes" id="UP000190064">
    <property type="component" value="Unassembled WGS sequence"/>
</dbReference>
<gene>
    <name evidence="2" type="ORF">BTA35_0214290</name>
</gene>
<comment type="caution">
    <text evidence="2">The sequence shown here is derived from an EMBL/GenBank/DDBJ whole genome shotgun (WGS) entry which is preliminary data.</text>
</comment>
<dbReference type="AlphaFoldDB" id="A0A1T1H8E4"/>
<dbReference type="RefSeq" id="WP_078320497.1">
    <property type="nucleotide sequence ID" value="NZ_FXTS01000009.1"/>
</dbReference>
<protein>
    <recommendedName>
        <fullName evidence="4">Poly(3-hydroxybutyrate) depolymerase</fullName>
    </recommendedName>
</protein>
<evidence type="ECO:0000256" key="1">
    <source>
        <dbReference type="SAM" id="SignalP"/>
    </source>
</evidence>
<evidence type="ECO:0000313" key="3">
    <source>
        <dbReference type="Proteomes" id="UP000190064"/>
    </source>
</evidence>
<accession>A0A1T1H8E4</accession>
<organism evidence="2 3">
    <name type="scientific">Oceanospirillum linum</name>
    <dbReference type="NCBI Taxonomy" id="966"/>
    <lineage>
        <taxon>Bacteria</taxon>
        <taxon>Pseudomonadati</taxon>
        <taxon>Pseudomonadota</taxon>
        <taxon>Gammaproteobacteria</taxon>
        <taxon>Oceanospirillales</taxon>
        <taxon>Oceanospirillaceae</taxon>
        <taxon>Oceanospirillum</taxon>
    </lineage>
</organism>
<reference evidence="2" key="1">
    <citation type="submission" date="2017-02" db="EMBL/GenBank/DDBJ databases">
        <title>Draft Genome Sequence of the Salt Water Bacterium Oceanospirillum linum ATCC 11336.</title>
        <authorList>
            <person name="Trachtenberg A.M."/>
            <person name="Carney J.G."/>
            <person name="Linnane J.D."/>
            <person name="Rheaume B.A."/>
            <person name="Pitts N.L."/>
            <person name="Mykles D.L."/>
            <person name="Maclea K.S."/>
        </authorList>
    </citation>
    <scope>NUCLEOTIDE SEQUENCE [LARGE SCALE GENOMIC DNA]</scope>
    <source>
        <strain evidence="2">ATCC 11336</strain>
    </source>
</reference>
<feature type="chain" id="PRO_5010568510" description="Poly(3-hydroxybutyrate) depolymerase" evidence="1">
    <location>
        <begin position="25"/>
        <end position="344"/>
    </location>
</feature>
<dbReference type="STRING" id="966.BTA35_0214290"/>
<keyword evidence="3" id="KW-1185">Reference proteome</keyword>
<dbReference type="EMBL" id="MTSD02000008">
    <property type="protein sequence ID" value="OOV86149.1"/>
    <property type="molecule type" value="Genomic_DNA"/>
</dbReference>
<sequence length="344" mass="37920">MAWHPPSHFVHLLSVLACSLILSACTSNQPDNHYNQLPYLASLNHASITVSGFSSGGYMANQLHLAHPEKIEGAAIFSAGPWGCAIKGLSHAMMSCMKTTLPMISQQERMTMLQKASRSGTIGDPALLVDDPVYIFMGQSDAVVAPAVTESLITFYQMLVASYNLRITALPEAGHGFPTLQTDAECGSPSGHHLQNCHFDGAGEAFSTLYGQLEPPAETNLKSDVMEFGQLEFFDGRGMLDRGYLYIPEACRDDNNRCQLHIALHGCDQSAEVAEDHFIRNSGFNRWAETNNIVVLYPQAKKSLPNPKGCWDWWGYESEPFFSRKNQQVSAIIRMADRLTGQTE</sequence>
<keyword evidence="1" id="KW-0732">Signal</keyword>
<dbReference type="PANTHER" id="PTHR42972:SF8">
    <property type="entry name" value="POLYHYDROXYBUTYRATE DEPOLYMERASE"/>
    <property type="match status" value="1"/>
</dbReference>
<name>A0A1T1H8E4_OCELI</name>